<evidence type="ECO:0000256" key="1">
    <source>
        <dbReference type="SAM" id="MobiDB-lite"/>
    </source>
</evidence>
<feature type="compositionally biased region" description="Basic residues" evidence="1">
    <location>
        <begin position="91"/>
        <end position="100"/>
    </location>
</feature>
<evidence type="ECO:0000313" key="3">
    <source>
        <dbReference type="Proteomes" id="UP000094527"/>
    </source>
</evidence>
<feature type="compositionally biased region" description="Polar residues" evidence="1">
    <location>
        <begin position="24"/>
        <end position="49"/>
    </location>
</feature>
<feature type="region of interest" description="Disordered" evidence="1">
    <location>
        <begin position="1"/>
        <end position="119"/>
    </location>
</feature>
<sequence length="119" mass="12741">MTSRSRPHQGKAKPISPKQEKLPSGNQTSVNNDVTSQATIPSQLSTSGKSGYDADDELSSRSQISRNGVGVSVGQKKTTTVSDATNEHQSIKRKHHINHHPRNDSNQSSSDDSGSHPAV</sequence>
<protein>
    <submittedName>
        <fullName evidence="2">Uncharacterized protein</fullName>
    </submittedName>
</protein>
<reference evidence="2 3" key="1">
    <citation type="journal article" date="2016" name="Genome Biol. Evol.">
        <title>Gene Family Evolution Reflects Adaptation to Soil Environmental Stressors in the Genome of the Collembolan Orchesella cincta.</title>
        <authorList>
            <person name="Faddeeva-Vakhrusheva A."/>
            <person name="Derks M.F."/>
            <person name="Anvar S.Y."/>
            <person name="Agamennone V."/>
            <person name="Suring W."/>
            <person name="Smit S."/>
            <person name="van Straalen N.M."/>
            <person name="Roelofs D."/>
        </authorList>
    </citation>
    <scope>NUCLEOTIDE SEQUENCE [LARGE SCALE GENOMIC DNA]</scope>
    <source>
        <tissue evidence="2">Mixed pool</tissue>
    </source>
</reference>
<feature type="compositionally biased region" description="Polar residues" evidence="1">
    <location>
        <begin position="75"/>
        <end position="84"/>
    </location>
</feature>
<evidence type="ECO:0000313" key="2">
    <source>
        <dbReference type="EMBL" id="ODN05035.1"/>
    </source>
</evidence>
<keyword evidence="3" id="KW-1185">Reference proteome</keyword>
<dbReference type="Proteomes" id="UP000094527">
    <property type="component" value="Unassembled WGS sequence"/>
</dbReference>
<dbReference type="EMBL" id="LJIJ01000031">
    <property type="protein sequence ID" value="ODN05035.1"/>
    <property type="molecule type" value="Genomic_DNA"/>
</dbReference>
<dbReference type="AlphaFoldDB" id="A0A1D2NIU3"/>
<accession>A0A1D2NIU3</accession>
<name>A0A1D2NIU3_ORCCI</name>
<proteinExistence type="predicted"/>
<feature type="compositionally biased region" description="Basic residues" evidence="1">
    <location>
        <begin position="1"/>
        <end position="11"/>
    </location>
</feature>
<organism evidence="2 3">
    <name type="scientific">Orchesella cincta</name>
    <name type="common">Springtail</name>
    <name type="synonym">Podura cincta</name>
    <dbReference type="NCBI Taxonomy" id="48709"/>
    <lineage>
        <taxon>Eukaryota</taxon>
        <taxon>Metazoa</taxon>
        <taxon>Ecdysozoa</taxon>
        <taxon>Arthropoda</taxon>
        <taxon>Hexapoda</taxon>
        <taxon>Collembola</taxon>
        <taxon>Entomobryomorpha</taxon>
        <taxon>Entomobryoidea</taxon>
        <taxon>Orchesellidae</taxon>
        <taxon>Orchesellinae</taxon>
        <taxon>Orchesella</taxon>
    </lineage>
</organism>
<comment type="caution">
    <text evidence="2">The sequence shown here is derived from an EMBL/GenBank/DDBJ whole genome shotgun (WGS) entry which is preliminary data.</text>
</comment>
<gene>
    <name evidence="2" type="ORF">Ocin01_01650</name>
</gene>